<sequence>MGSLDLSQLQHLWWLLVSVVGALFVFLMFVQGGQGLLLTIARTETEKSLIVNSLGKKWELTFTTLVLFGGAFFAAFPLFYSTSFGGAYWVWMLILFTFIVQAVSYEYRRKPDNFLGAKVYEVFLFINGTVGVLLIGAAVGTFFTGSNFSLSDYNFVTWEHPGRGIEAAFSLFNLSFGIFLVFLARVLGALYLNNNIEHEVLIERTRKAAFKNLLLLLPFLLYVLIQLLVMEGYAVDPATGTVFMEKGKYLNNLLAMPVNGLGFLLVGLVLVVWGVIATRFMASRKGIWFAGLGTVLVVLSVFSIAGYNNTAFYPSKFDLQSSLTIANASSSHYTLTAMSYIALAIPFVLAYIWYVWSLLDKRKLTEEDILVEGSDEKY</sequence>
<evidence type="ECO:0000256" key="6">
    <source>
        <dbReference type="ARBA" id="ARBA00022692"/>
    </source>
</evidence>
<evidence type="ECO:0000256" key="8">
    <source>
        <dbReference type="ARBA" id="ARBA00022982"/>
    </source>
</evidence>
<keyword evidence="7" id="KW-0479">Metal-binding</keyword>
<evidence type="ECO:0000256" key="1">
    <source>
        <dbReference type="ARBA" id="ARBA00004651"/>
    </source>
</evidence>
<feature type="transmembrane region" description="Helical" evidence="12">
    <location>
        <begin position="60"/>
        <end position="80"/>
    </location>
</feature>
<keyword evidence="5" id="KW-0349">Heme</keyword>
<feature type="transmembrane region" description="Helical" evidence="12">
    <location>
        <begin position="213"/>
        <end position="234"/>
    </location>
</feature>
<dbReference type="GO" id="GO:0005886">
    <property type="term" value="C:plasma membrane"/>
    <property type="evidence" value="ECO:0007669"/>
    <property type="project" value="UniProtKB-SubCell"/>
</dbReference>
<evidence type="ECO:0000256" key="12">
    <source>
        <dbReference type="SAM" id="Phobius"/>
    </source>
</evidence>
<gene>
    <name evidence="13" type="ORF">Dace_0740</name>
</gene>
<dbReference type="GO" id="GO:0009055">
    <property type="term" value="F:electron transfer activity"/>
    <property type="evidence" value="ECO:0007669"/>
    <property type="project" value="TreeGrafter"/>
</dbReference>
<name>Q1JXK0_DESA6</name>
<dbReference type="PANTHER" id="PTHR43141:SF5">
    <property type="entry name" value="CYTOCHROME BD-I UBIQUINOL OXIDASE SUBUNIT 2"/>
    <property type="match status" value="1"/>
</dbReference>
<keyword evidence="10" id="KW-0408">Iron</keyword>
<evidence type="ECO:0000256" key="9">
    <source>
        <dbReference type="ARBA" id="ARBA00022989"/>
    </source>
</evidence>
<feature type="transmembrane region" description="Helical" evidence="12">
    <location>
        <begin position="119"/>
        <end position="143"/>
    </location>
</feature>
<evidence type="ECO:0000256" key="10">
    <source>
        <dbReference type="ARBA" id="ARBA00023004"/>
    </source>
</evidence>
<keyword evidence="3" id="KW-0813">Transport</keyword>
<dbReference type="GO" id="GO:0019646">
    <property type="term" value="P:aerobic electron transport chain"/>
    <property type="evidence" value="ECO:0007669"/>
    <property type="project" value="TreeGrafter"/>
</dbReference>
<dbReference type="NCBIfam" id="TIGR00203">
    <property type="entry name" value="cydB"/>
    <property type="match status" value="1"/>
</dbReference>
<dbReference type="GO" id="GO:0046872">
    <property type="term" value="F:metal ion binding"/>
    <property type="evidence" value="ECO:0007669"/>
    <property type="project" value="UniProtKB-KW"/>
</dbReference>
<keyword evidence="11 12" id="KW-0472">Membrane</keyword>
<dbReference type="Proteomes" id="UP000005695">
    <property type="component" value="Unassembled WGS sequence"/>
</dbReference>
<evidence type="ECO:0000256" key="11">
    <source>
        <dbReference type="ARBA" id="ARBA00023136"/>
    </source>
</evidence>
<dbReference type="AlphaFoldDB" id="Q1JXK0"/>
<dbReference type="OrthoDB" id="9776710at2"/>
<evidence type="ECO:0000313" key="13">
    <source>
        <dbReference type="EMBL" id="EAT14962.1"/>
    </source>
</evidence>
<comment type="subcellular location">
    <subcellularLocation>
        <location evidence="1">Cell membrane</location>
        <topology evidence="1">Multi-pass membrane protein</topology>
    </subcellularLocation>
</comment>
<feature type="transmembrane region" description="Helical" evidence="12">
    <location>
        <begin position="287"/>
        <end position="307"/>
    </location>
</feature>
<keyword evidence="8" id="KW-0249">Electron transport</keyword>
<feature type="transmembrane region" description="Helical" evidence="12">
    <location>
        <begin position="254"/>
        <end position="275"/>
    </location>
</feature>
<proteinExistence type="inferred from homology"/>
<comment type="similarity">
    <text evidence="2">Belongs to the cytochrome ubiquinol oxidase subunit 2 family.</text>
</comment>
<dbReference type="GO" id="GO:0016682">
    <property type="term" value="F:oxidoreductase activity, acting on diphenols and related substances as donors, oxygen as acceptor"/>
    <property type="evidence" value="ECO:0007669"/>
    <property type="project" value="TreeGrafter"/>
</dbReference>
<feature type="transmembrane region" description="Helical" evidence="12">
    <location>
        <begin position="167"/>
        <end position="192"/>
    </location>
</feature>
<reference evidence="13" key="1">
    <citation type="submission" date="2006-05" db="EMBL/GenBank/DDBJ databases">
        <title>Annotation of the draft genome assembly of Desulfuromonas acetoxidans DSM 684.</title>
        <authorList>
            <consortium name="US DOE Joint Genome Institute (JGI-ORNL)"/>
            <person name="Larimer F."/>
            <person name="Land M."/>
            <person name="Hauser L."/>
        </authorList>
    </citation>
    <scope>NUCLEOTIDE SEQUENCE [LARGE SCALE GENOMIC DNA]</scope>
    <source>
        <strain evidence="13">DSM 684</strain>
    </source>
</reference>
<organism evidence="13 14">
    <name type="scientific">Desulfuromonas acetoxidans (strain DSM 684 / 11070)</name>
    <dbReference type="NCBI Taxonomy" id="281689"/>
    <lineage>
        <taxon>Bacteria</taxon>
        <taxon>Pseudomonadati</taxon>
        <taxon>Thermodesulfobacteriota</taxon>
        <taxon>Desulfuromonadia</taxon>
        <taxon>Desulfuromonadales</taxon>
        <taxon>Desulfuromonadaceae</taxon>
        <taxon>Desulfuromonas</taxon>
    </lineage>
</organism>
<dbReference type="EMBL" id="AAEW02000015">
    <property type="protein sequence ID" value="EAT14962.1"/>
    <property type="molecule type" value="Genomic_DNA"/>
</dbReference>
<evidence type="ECO:0000256" key="4">
    <source>
        <dbReference type="ARBA" id="ARBA00022475"/>
    </source>
</evidence>
<protein>
    <submittedName>
        <fullName evidence="13">Cytochrome d ubiquinol oxidase, subunit II</fullName>
    </submittedName>
</protein>
<keyword evidence="9 12" id="KW-1133">Transmembrane helix</keyword>
<reference evidence="13" key="2">
    <citation type="submission" date="2006-05" db="EMBL/GenBank/DDBJ databases">
        <title>Sequencing of the draft genome and assembly of Desulfuromonas acetoxidans DSM 684.</title>
        <authorList>
            <consortium name="US DOE Joint Genome Institute (JGI-PGF)"/>
            <person name="Copeland A."/>
            <person name="Lucas S."/>
            <person name="Lapidus A."/>
            <person name="Barry K."/>
            <person name="Detter J.C."/>
            <person name="Glavina del Rio T."/>
            <person name="Hammon N."/>
            <person name="Israni S."/>
            <person name="Dalin E."/>
            <person name="Tice H."/>
            <person name="Bruce D."/>
            <person name="Pitluck S."/>
            <person name="Richardson P."/>
        </authorList>
    </citation>
    <scope>NUCLEOTIDE SEQUENCE [LARGE SCALE GENOMIC DNA]</scope>
    <source>
        <strain evidence="13">DSM 684</strain>
    </source>
</reference>
<evidence type="ECO:0000256" key="5">
    <source>
        <dbReference type="ARBA" id="ARBA00022617"/>
    </source>
</evidence>
<accession>Q1JXK0</accession>
<keyword evidence="4" id="KW-1003">Cell membrane</keyword>
<dbReference type="PANTHER" id="PTHR43141">
    <property type="entry name" value="CYTOCHROME BD2 SUBUNIT II"/>
    <property type="match status" value="1"/>
</dbReference>
<keyword evidence="14" id="KW-1185">Reference proteome</keyword>
<evidence type="ECO:0000256" key="2">
    <source>
        <dbReference type="ARBA" id="ARBA00007543"/>
    </source>
</evidence>
<comment type="caution">
    <text evidence="13">The sequence shown here is derived from an EMBL/GenBank/DDBJ whole genome shotgun (WGS) entry which is preliminary data.</text>
</comment>
<evidence type="ECO:0000256" key="3">
    <source>
        <dbReference type="ARBA" id="ARBA00022448"/>
    </source>
</evidence>
<keyword evidence="6 12" id="KW-0812">Transmembrane</keyword>
<dbReference type="GO" id="GO:0070069">
    <property type="term" value="C:cytochrome complex"/>
    <property type="evidence" value="ECO:0007669"/>
    <property type="project" value="TreeGrafter"/>
</dbReference>
<dbReference type="RefSeq" id="WP_006001806.1">
    <property type="nucleotide sequence ID" value="NZ_AAEW02000015.1"/>
</dbReference>
<dbReference type="InterPro" id="IPR003317">
    <property type="entry name" value="Cyt-d_oxidase_su2"/>
</dbReference>
<evidence type="ECO:0000313" key="14">
    <source>
        <dbReference type="Proteomes" id="UP000005695"/>
    </source>
</evidence>
<dbReference type="Pfam" id="PF02322">
    <property type="entry name" value="Cyt_bd_oxida_II"/>
    <property type="match status" value="1"/>
</dbReference>
<feature type="transmembrane region" description="Helical" evidence="12">
    <location>
        <begin position="337"/>
        <end position="356"/>
    </location>
</feature>
<feature type="transmembrane region" description="Helical" evidence="12">
    <location>
        <begin position="12"/>
        <end position="39"/>
    </location>
</feature>
<feature type="transmembrane region" description="Helical" evidence="12">
    <location>
        <begin position="86"/>
        <end position="107"/>
    </location>
</feature>
<evidence type="ECO:0000256" key="7">
    <source>
        <dbReference type="ARBA" id="ARBA00022723"/>
    </source>
</evidence>